<feature type="compositionally biased region" description="Polar residues" evidence="9">
    <location>
        <begin position="11"/>
        <end position="20"/>
    </location>
</feature>
<dbReference type="Proteomes" id="UP000440578">
    <property type="component" value="Unassembled WGS sequence"/>
</dbReference>
<feature type="region of interest" description="Disordered" evidence="9">
    <location>
        <begin position="981"/>
        <end position="1017"/>
    </location>
</feature>
<name>A0A6A4WMK2_AMPAM</name>
<keyword evidence="13" id="KW-1185">Reference proteome</keyword>
<feature type="transmembrane region" description="Helical" evidence="8">
    <location>
        <begin position="546"/>
        <end position="571"/>
    </location>
</feature>
<evidence type="ECO:0000259" key="10">
    <source>
        <dbReference type="Pfam" id="PF04547"/>
    </source>
</evidence>
<dbReference type="GO" id="GO:0005886">
    <property type="term" value="C:plasma membrane"/>
    <property type="evidence" value="ECO:0007669"/>
    <property type="project" value="UniProtKB-SubCell"/>
</dbReference>
<protein>
    <recommendedName>
        <fullName evidence="8">Anoctamin</fullName>
    </recommendedName>
</protein>
<evidence type="ECO:0000256" key="3">
    <source>
        <dbReference type="ARBA" id="ARBA00022475"/>
    </source>
</evidence>
<dbReference type="InterPro" id="IPR032394">
    <property type="entry name" value="Anoct_dimer"/>
</dbReference>
<keyword evidence="7" id="KW-0325">Glycoprotein</keyword>
<feature type="transmembrane region" description="Helical" evidence="8">
    <location>
        <begin position="814"/>
        <end position="836"/>
    </location>
</feature>
<evidence type="ECO:0000259" key="11">
    <source>
        <dbReference type="Pfam" id="PF16178"/>
    </source>
</evidence>
<dbReference type="GO" id="GO:0046983">
    <property type="term" value="F:protein dimerization activity"/>
    <property type="evidence" value="ECO:0007669"/>
    <property type="project" value="InterPro"/>
</dbReference>
<feature type="transmembrane region" description="Helical" evidence="8">
    <location>
        <begin position="921"/>
        <end position="942"/>
    </location>
</feature>
<gene>
    <name evidence="12" type="primary">ANO5_1</name>
    <name evidence="12" type="ORF">FJT64_021344</name>
</gene>
<evidence type="ECO:0000256" key="7">
    <source>
        <dbReference type="ARBA" id="ARBA00023180"/>
    </source>
</evidence>
<dbReference type="InterPro" id="IPR049452">
    <property type="entry name" value="Anoctamin_TM"/>
</dbReference>
<feature type="compositionally biased region" description="Low complexity" evidence="9">
    <location>
        <begin position="43"/>
        <end position="83"/>
    </location>
</feature>
<dbReference type="Pfam" id="PF04547">
    <property type="entry name" value="Anoctamin"/>
    <property type="match status" value="1"/>
</dbReference>
<evidence type="ECO:0000256" key="9">
    <source>
        <dbReference type="SAM" id="MobiDB-lite"/>
    </source>
</evidence>
<proteinExistence type="inferred from homology"/>
<organism evidence="12 13">
    <name type="scientific">Amphibalanus amphitrite</name>
    <name type="common">Striped barnacle</name>
    <name type="synonym">Balanus amphitrite</name>
    <dbReference type="NCBI Taxonomy" id="1232801"/>
    <lineage>
        <taxon>Eukaryota</taxon>
        <taxon>Metazoa</taxon>
        <taxon>Ecdysozoa</taxon>
        <taxon>Arthropoda</taxon>
        <taxon>Crustacea</taxon>
        <taxon>Multicrustacea</taxon>
        <taxon>Cirripedia</taxon>
        <taxon>Thoracica</taxon>
        <taxon>Thoracicalcarea</taxon>
        <taxon>Balanomorpha</taxon>
        <taxon>Balanoidea</taxon>
        <taxon>Balanidae</taxon>
        <taxon>Amphibalaninae</taxon>
        <taxon>Amphibalanus</taxon>
    </lineage>
</organism>
<feature type="domain" description="Anoctamin dimerisation" evidence="11">
    <location>
        <begin position="160"/>
        <end position="379"/>
    </location>
</feature>
<keyword evidence="3" id="KW-1003">Cell membrane</keyword>
<dbReference type="OrthoDB" id="296386at2759"/>
<dbReference type="GO" id="GO:0005254">
    <property type="term" value="F:chloride channel activity"/>
    <property type="evidence" value="ECO:0007669"/>
    <property type="project" value="TreeGrafter"/>
</dbReference>
<sequence>MSDRQALLDEITSNGEINVSHTEDEIGASVPASPPESPRRSSARSGRSSGQSGRSSTHSSAHSSTRSSGRLLSAAGGGRPVVPGAVASTVDSVGAMESGSLRGLDAGSLPGLLIEPEENDRKIDLDTVRRATDVQNNFTDLNMEPAMEPNEVRRRVDTQYFWDNKRKIDMVLAFREDDDLIRAHKRKTFQANLISEGLELELEDKKHSSDGKTYYLKVHSPWDVLTRYAEIMNLKMPIKEDDPEPELKGPPCCRSMVRNPFMYNTDLIPPEPEYFTAGFNRDREHQFVIKSRETFFTSAQRSQIVWQILMRTRYSDAQSKDRSKVGINRLLNNGAYLAAFPLHDGGYRDEATCGEPLNDRRLLYLEWGRPKAALKKQPLWLVRKYFGDKVGLYFAWLGFYTGMLVPAALVGVFVFFIGLFMMNNDVNYNPSVEICKSDIVMCPLCHKLCEYTNLSESCFFSEVTYLFDNPATVFFSIFMAFWATMFLEFWKRRQAVIAWEWDLSNYEDEEDARPEFEAQATSFRINPVTKEEEAYMTMSSRFWRRMASGTIIIFMLSLVIAAVFGVIVYRLAVMTLFQQTGDVFWLKSAKIVTSITAATLNLIIIMIMNQFYRKVAIWLTNLENPRTQTEYEDSFTFKMFSFQFVNYYSSLVYIAFFKNRFYTYPGQEDYDKNMLKRTQADVCDPAGCLFELCIQLAIIMIGKQVLSNFIEILLPKIMNWWRARASLNKVEGTKELYTRWEQDHDLQGLGTLSLFEEYLEMVIQYGFVTLFVAAFPLAPLFALINNVVEIRLDAYKYVTQTRRPLAQRVQDIGAWYGILRGITYLAVMFNALVIAFTSDFIPRLVYWYQYSETGTLEGYINATLSVFNTADFPPGYEPDPQIDNRTYETCRYRGYRTPNVTGEENPYSTNMMYWHVFGARLAFVAVFEHVVIGLTGIIAYAIPDIPGTVKLQINRERMLDREAQFEAEMYRLKKERELAETEARRMSAARAPSGASWTGSRLSSRRNSHRPPMDYAG</sequence>
<feature type="region of interest" description="Disordered" evidence="9">
    <location>
        <begin position="1"/>
        <end position="83"/>
    </location>
</feature>
<evidence type="ECO:0000256" key="2">
    <source>
        <dbReference type="ARBA" id="ARBA00009671"/>
    </source>
</evidence>
<dbReference type="PANTHER" id="PTHR12308">
    <property type="entry name" value="ANOCTAMIN"/>
    <property type="match status" value="1"/>
</dbReference>
<feature type="transmembrane region" description="Helical" evidence="8">
    <location>
        <begin position="393"/>
        <end position="421"/>
    </location>
</feature>
<evidence type="ECO:0000256" key="4">
    <source>
        <dbReference type="ARBA" id="ARBA00022692"/>
    </source>
</evidence>
<keyword evidence="4 8" id="KW-0812">Transmembrane</keyword>
<feature type="domain" description="Anoctamin transmembrane" evidence="10">
    <location>
        <begin position="382"/>
        <end position="956"/>
    </location>
</feature>
<dbReference type="PANTHER" id="PTHR12308:SF84">
    <property type="entry name" value="ANOCTAMIN"/>
    <property type="match status" value="1"/>
</dbReference>
<reference evidence="12 13" key="1">
    <citation type="submission" date="2019-07" db="EMBL/GenBank/DDBJ databases">
        <title>Draft genome assembly of a fouling barnacle, Amphibalanus amphitrite (Darwin, 1854): The first reference genome for Thecostraca.</title>
        <authorList>
            <person name="Kim W."/>
        </authorList>
    </citation>
    <scope>NUCLEOTIDE SEQUENCE [LARGE SCALE GENOMIC DNA]</scope>
    <source>
        <strain evidence="12">SNU_AA5</strain>
        <tissue evidence="12">Soma without cirri and trophi</tissue>
    </source>
</reference>
<comment type="similarity">
    <text evidence="2 8">Belongs to the anoctamin family.</text>
</comment>
<comment type="subcellular location">
    <subcellularLocation>
        <location evidence="1">Cell membrane</location>
        <topology evidence="1">Multi-pass membrane protein</topology>
    </subcellularLocation>
    <subcellularLocation>
        <location evidence="8">Membrane</location>
        <topology evidence="8">Multi-pass membrane protein</topology>
    </subcellularLocation>
</comment>
<comment type="caution">
    <text evidence="12">The sequence shown here is derived from an EMBL/GenBank/DDBJ whole genome shotgun (WGS) entry which is preliminary data.</text>
</comment>
<keyword evidence="5 8" id="KW-1133">Transmembrane helix</keyword>
<keyword evidence="6 8" id="KW-0472">Membrane</keyword>
<evidence type="ECO:0000256" key="6">
    <source>
        <dbReference type="ARBA" id="ARBA00023136"/>
    </source>
</evidence>
<feature type="transmembrane region" description="Helical" evidence="8">
    <location>
        <begin position="471"/>
        <end position="490"/>
    </location>
</feature>
<evidence type="ECO:0000313" key="13">
    <source>
        <dbReference type="Proteomes" id="UP000440578"/>
    </source>
</evidence>
<dbReference type="InterPro" id="IPR007632">
    <property type="entry name" value="Anoctamin"/>
</dbReference>
<comment type="caution">
    <text evidence="8">Lacks conserved residue(s) required for the propagation of feature annotation.</text>
</comment>
<evidence type="ECO:0000256" key="8">
    <source>
        <dbReference type="RuleBase" id="RU280814"/>
    </source>
</evidence>
<evidence type="ECO:0000256" key="1">
    <source>
        <dbReference type="ARBA" id="ARBA00004651"/>
    </source>
</evidence>
<evidence type="ECO:0000313" key="12">
    <source>
        <dbReference type="EMBL" id="KAF0307293.1"/>
    </source>
</evidence>
<dbReference type="AlphaFoldDB" id="A0A6A4WMK2"/>
<feature type="transmembrane region" description="Helical" evidence="8">
    <location>
        <begin position="591"/>
        <end position="612"/>
    </location>
</feature>
<dbReference type="Pfam" id="PF16178">
    <property type="entry name" value="Anoct_dimer"/>
    <property type="match status" value="1"/>
</dbReference>
<evidence type="ECO:0000256" key="5">
    <source>
        <dbReference type="ARBA" id="ARBA00022989"/>
    </source>
</evidence>
<accession>A0A6A4WMK2</accession>
<dbReference type="EMBL" id="VIIS01000590">
    <property type="protein sequence ID" value="KAF0307293.1"/>
    <property type="molecule type" value="Genomic_DNA"/>
</dbReference>
<feature type="transmembrane region" description="Helical" evidence="8">
    <location>
        <begin position="762"/>
        <end position="784"/>
    </location>
</feature>